<dbReference type="PANTHER" id="PTHR30055">
    <property type="entry name" value="HTH-TYPE TRANSCRIPTIONAL REGULATOR RUTR"/>
    <property type="match status" value="1"/>
</dbReference>
<protein>
    <submittedName>
        <fullName evidence="6">Transcriptional regulator</fullName>
    </submittedName>
</protein>
<dbReference type="PANTHER" id="PTHR30055:SF238">
    <property type="entry name" value="MYCOFACTOCIN BIOSYNTHESIS TRANSCRIPTIONAL REGULATOR MFTR-RELATED"/>
    <property type="match status" value="1"/>
</dbReference>
<keyword evidence="2 4" id="KW-0238">DNA-binding</keyword>
<dbReference type="SUPFAM" id="SSF46689">
    <property type="entry name" value="Homeodomain-like"/>
    <property type="match status" value="1"/>
</dbReference>
<dbReference type="EMBL" id="AP022620">
    <property type="protein sequence ID" value="BBZ79088.1"/>
    <property type="molecule type" value="Genomic_DNA"/>
</dbReference>
<dbReference type="KEGG" id="many:MANY_44250"/>
<dbReference type="PROSITE" id="PS50977">
    <property type="entry name" value="HTH_TETR_2"/>
    <property type="match status" value="1"/>
</dbReference>
<evidence type="ECO:0000256" key="3">
    <source>
        <dbReference type="ARBA" id="ARBA00023163"/>
    </source>
</evidence>
<keyword evidence="1" id="KW-0805">Transcription regulation</keyword>
<dbReference type="PRINTS" id="PR00455">
    <property type="entry name" value="HTHTETR"/>
</dbReference>
<dbReference type="GO" id="GO:0003700">
    <property type="term" value="F:DNA-binding transcription factor activity"/>
    <property type="evidence" value="ECO:0007669"/>
    <property type="project" value="TreeGrafter"/>
</dbReference>
<dbReference type="Pfam" id="PF00440">
    <property type="entry name" value="TetR_N"/>
    <property type="match status" value="1"/>
</dbReference>
<evidence type="ECO:0000256" key="2">
    <source>
        <dbReference type="ARBA" id="ARBA00023125"/>
    </source>
</evidence>
<evidence type="ECO:0000313" key="7">
    <source>
        <dbReference type="Proteomes" id="UP000467249"/>
    </source>
</evidence>
<dbReference type="Proteomes" id="UP000467249">
    <property type="component" value="Chromosome"/>
</dbReference>
<keyword evidence="3" id="KW-0804">Transcription</keyword>
<keyword evidence="7" id="KW-1185">Reference proteome</keyword>
<feature type="DNA-binding region" description="H-T-H motif" evidence="4">
    <location>
        <begin position="47"/>
        <end position="66"/>
    </location>
</feature>
<accession>A0A6N4WEY4</accession>
<dbReference type="InterPro" id="IPR050109">
    <property type="entry name" value="HTH-type_TetR-like_transc_reg"/>
</dbReference>
<evidence type="ECO:0000256" key="1">
    <source>
        <dbReference type="ARBA" id="ARBA00023015"/>
    </source>
</evidence>
<dbReference type="GO" id="GO:0000976">
    <property type="term" value="F:transcription cis-regulatory region binding"/>
    <property type="evidence" value="ECO:0007669"/>
    <property type="project" value="TreeGrafter"/>
</dbReference>
<evidence type="ECO:0000256" key="4">
    <source>
        <dbReference type="PROSITE-ProRule" id="PRU00335"/>
    </source>
</evidence>
<sequence length="207" mass="22699">MVKDGFMTVDGRTYGGLTAEQRSRERRQRLLDAARALIAEVGVAALTVDLVCQRATLSKRYFYTEFATKDDLLDVCADDLYARLHQAMTEVVQTAPMEIRVSQSIRATLDILADPPDARLYMESPGFPRLRARQQQAVHEVTALMATSGLPFTGRPKPSIDRTLATRALVTATSELLIGWLQGDVDTDEGTLIATITATSLGAARNL</sequence>
<reference evidence="6 7" key="1">
    <citation type="journal article" date="2019" name="Emerg. Microbes Infect.">
        <title>Comprehensive subspecies identification of 175 nontuberculous mycobacteria species based on 7547 genomic profiles.</title>
        <authorList>
            <person name="Matsumoto Y."/>
            <person name="Kinjo T."/>
            <person name="Motooka D."/>
            <person name="Nabeya D."/>
            <person name="Jung N."/>
            <person name="Uechi K."/>
            <person name="Horii T."/>
            <person name="Iida T."/>
            <person name="Fujita J."/>
            <person name="Nakamura S."/>
        </authorList>
    </citation>
    <scope>NUCLEOTIDE SEQUENCE [LARGE SCALE GENOMIC DNA]</scope>
    <source>
        <strain evidence="6 7">JCM 30275</strain>
    </source>
</reference>
<feature type="domain" description="HTH tetR-type" evidence="5">
    <location>
        <begin position="24"/>
        <end position="84"/>
    </location>
</feature>
<dbReference type="InterPro" id="IPR001647">
    <property type="entry name" value="HTH_TetR"/>
</dbReference>
<name>A0A6N4WEY4_9MYCO</name>
<evidence type="ECO:0000259" key="5">
    <source>
        <dbReference type="PROSITE" id="PS50977"/>
    </source>
</evidence>
<dbReference type="InterPro" id="IPR009057">
    <property type="entry name" value="Homeodomain-like_sf"/>
</dbReference>
<dbReference type="Gene3D" id="1.10.357.10">
    <property type="entry name" value="Tetracycline Repressor, domain 2"/>
    <property type="match status" value="1"/>
</dbReference>
<dbReference type="AlphaFoldDB" id="A0A6N4WEY4"/>
<gene>
    <name evidence="6" type="ORF">MANY_44250</name>
</gene>
<proteinExistence type="predicted"/>
<organism evidence="6 7">
    <name type="scientific">Mycolicibacterium anyangense</name>
    <dbReference type="NCBI Taxonomy" id="1431246"/>
    <lineage>
        <taxon>Bacteria</taxon>
        <taxon>Bacillati</taxon>
        <taxon>Actinomycetota</taxon>
        <taxon>Actinomycetes</taxon>
        <taxon>Mycobacteriales</taxon>
        <taxon>Mycobacteriaceae</taxon>
        <taxon>Mycolicibacterium</taxon>
    </lineage>
</organism>
<evidence type="ECO:0000313" key="6">
    <source>
        <dbReference type="EMBL" id="BBZ79088.1"/>
    </source>
</evidence>